<feature type="transmembrane region" description="Helical" evidence="1">
    <location>
        <begin position="267"/>
        <end position="287"/>
    </location>
</feature>
<feature type="transmembrane region" description="Helical" evidence="1">
    <location>
        <begin position="90"/>
        <end position="109"/>
    </location>
</feature>
<accession>A0AA87RDY3</accession>
<dbReference type="InterPro" id="IPR006750">
    <property type="entry name" value="YdcZ"/>
</dbReference>
<dbReference type="RefSeq" id="WP_146796575.1">
    <property type="nucleotide sequence ID" value="NZ_BJUU01000024.1"/>
</dbReference>
<sequence>MSSQPSQPAGAERQRPLLWTLVSVAAGAGLATQGRINGELGARLEHGVLAAFVSFAVGCVLLAIVLTISRRDRAGIVRLVQVIRDGSMPWWYISTGLIGAFLVATQGLVVGTIGVALFTVGVVAGQTLSGLAVDRMAFGGLARKPITAPRVIGALLALVAVGLALVGTGELVGAWLVVLPFVAGLLQSLQQAMGGLVQRHSGSAIAQATQNFAVGTVALGLVVAVQALAGQTARALPAEPWLYVGGALGVLFVALISVAVHHLGVLALGLGVICGQVLASVTLDLLFPADHPVTVWSLLGAGLTIAAVAVSSIRRPKRAGRARLRTRA</sequence>
<reference evidence="2 3" key="1">
    <citation type="submission" date="2019-07" db="EMBL/GenBank/DDBJ databases">
        <title>Whole genome shotgun sequence of Agrococcus baldri NBRC 103055.</title>
        <authorList>
            <person name="Hosoyama A."/>
            <person name="Uohara A."/>
            <person name="Ohji S."/>
            <person name="Ichikawa N."/>
        </authorList>
    </citation>
    <scope>NUCLEOTIDE SEQUENCE [LARGE SCALE GENOMIC DNA]</scope>
    <source>
        <strain evidence="2 3">NBRC 103055</strain>
    </source>
</reference>
<dbReference type="GO" id="GO:0005886">
    <property type="term" value="C:plasma membrane"/>
    <property type="evidence" value="ECO:0007669"/>
    <property type="project" value="TreeGrafter"/>
</dbReference>
<dbReference type="AlphaFoldDB" id="A0AA87RDY3"/>
<dbReference type="EMBL" id="BJUU01000024">
    <property type="protein sequence ID" value="GEK81290.1"/>
    <property type="molecule type" value="Genomic_DNA"/>
</dbReference>
<feature type="transmembrane region" description="Helical" evidence="1">
    <location>
        <begin position="115"/>
        <end position="134"/>
    </location>
</feature>
<dbReference type="PANTHER" id="PTHR34821">
    <property type="entry name" value="INNER MEMBRANE PROTEIN YDCZ"/>
    <property type="match status" value="1"/>
</dbReference>
<keyword evidence="1" id="KW-1133">Transmembrane helix</keyword>
<protein>
    <submittedName>
        <fullName evidence="2">Membrane protein</fullName>
    </submittedName>
</protein>
<dbReference type="Pfam" id="PF04657">
    <property type="entry name" value="DMT_YdcZ"/>
    <property type="match status" value="2"/>
</dbReference>
<dbReference type="Proteomes" id="UP000321749">
    <property type="component" value="Unassembled WGS sequence"/>
</dbReference>
<feature type="transmembrane region" description="Helical" evidence="1">
    <location>
        <begin position="16"/>
        <end position="36"/>
    </location>
</feature>
<gene>
    <name evidence="2" type="ORF">ABA31_26410</name>
</gene>
<feature type="transmembrane region" description="Helical" evidence="1">
    <location>
        <begin position="293"/>
        <end position="313"/>
    </location>
</feature>
<dbReference type="PANTHER" id="PTHR34821:SF2">
    <property type="entry name" value="INNER MEMBRANE PROTEIN YDCZ"/>
    <property type="match status" value="1"/>
</dbReference>
<keyword evidence="1" id="KW-0812">Transmembrane</keyword>
<proteinExistence type="predicted"/>
<comment type="caution">
    <text evidence="2">The sequence shown here is derived from an EMBL/GenBank/DDBJ whole genome shotgun (WGS) entry which is preliminary data.</text>
</comment>
<feature type="transmembrane region" description="Helical" evidence="1">
    <location>
        <begin position="48"/>
        <end position="69"/>
    </location>
</feature>
<feature type="transmembrane region" description="Helical" evidence="1">
    <location>
        <begin position="210"/>
        <end position="229"/>
    </location>
</feature>
<evidence type="ECO:0000313" key="2">
    <source>
        <dbReference type="EMBL" id="GEK81290.1"/>
    </source>
</evidence>
<feature type="transmembrane region" description="Helical" evidence="1">
    <location>
        <begin position="241"/>
        <end position="260"/>
    </location>
</feature>
<feature type="transmembrane region" description="Helical" evidence="1">
    <location>
        <begin position="146"/>
        <end position="166"/>
    </location>
</feature>
<keyword evidence="1" id="KW-0472">Membrane</keyword>
<organism evidence="2 3">
    <name type="scientific">Agrococcus baldri</name>
    <dbReference type="NCBI Taxonomy" id="153730"/>
    <lineage>
        <taxon>Bacteria</taxon>
        <taxon>Bacillati</taxon>
        <taxon>Actinomycetota</taxon>
        <taxon>Actinomycetes</taxon>
        <taxon>Micrococcales</taxon>
        <taxon>Microbacteriaceae</taxon>
        <taxon>Agrococcus</taxon>
    </lineage>
</organism>
<feature type="transmembrane region" description="Helical" evidence="1">
    <location>
        <begin position="172"/>
        <end position="189"/>
    </location>
</feature>
<name>A0AA87RDY3_9MICO</name>
<keyword evidence="3" id="KW-1185">Reference proteome</keyword>
<evidence type="ECO:0000256" key="1">
    <source>
        <dbReference type="SAM" id="Phobius"/>
    </source>
</evidence>
<evidence type="ECO:0000313" key="3">
    <source>
        <dbReference type="Proteomes" id="UP000321749"/>
    </source>
</evidence>